<protein>
    <submittedName>
        <fullName evidence="2">PP2C family protein-serine/threonine phosphatase</fullName>
        <ecNumber evidence="2">3.1.3.16</ecNumber>
    </submittedName>
</protein>
<name>A0ABV7STS0_9SPHN</name>
<dbReference type="GO" id="GO:0004722">
    <property type="term" value="F:protein serine/threonine phosphatase activity"/>
    <property type="evidence" value="ECO:0007669"/>
    <property type="project" value="UniProtKB-EC"/>
</dbReference>
<dbReference type="PROSITE" id="PS51746">
    <property type="entry name" value="PPM_2"/>
    <property type="match status" value="1"/>
</dbReference>
<reference evidence="3" key="1">
    <citation type="journal article" date="2019" name="Int. J. Syst. Evol. Microbiol.">
        <title>The Global Catalogue of Microorganisms (GCM) 10K type strain sequencing project: providing services to taxonomists for standard genome sequencing and annotation.</title>
        <authorList>
            <consortium name="The Broad Institute Genomics Platform"/>
            <consortium name="The Broad Institute Genome Sequencing Center for Infectious Disease"/>
            <person name="Wu L."/>
            <person name="Ma J."/>
        </authorList>
    </citation>
    <scope>NUCLEOTIDE SEQUENCE [LARGE SCALE GENOMIC DNA]</scope>
    <source>
        <strain evidence="3">KCTC 42739</strain>
    </source>
</reference>
<gene>
    <name evidence="2" type="ORF">ACFONA_09490</name>
</gene>
<comment type="caution">
    <text evidence="2">The sequence shown here is derived from an EMBL/GenBank/DDBJ whole genome shotgun (WGS) entry which is preliminary data.</text>
</comment>
<proteinExistence type="predicted"/>
<dbReference type="PANTHER" id="PTHR13832">
    <property type="entry name" value="PROTEIN PHOSPHATASE 2C"/>
    <property type="match status" value="1"/>
</dbReference>
<keyword evidence="3" id="KW-1185">Reference proteome</keyword>
<evidence type="ECO:0000259" key="1">
    <source>
        <dbReference type="PROSITE" id="PS51746"/>
    </source>
</evidence>
<sequence length="237" mass="25263">MFKPEPLAVQSASRTHVGLVRPINEDRVFDCPARGLWAVADGMGGHSGGDLAAQAVIDALRAQVDGDAPIDQAAMLAAIHTANAAIVRDNRSRSTDAGSTVVAAQITDRTATIAWVGDSRAYLIRDRTVRQISRDHSFVQDLIDAGLLTVAAAANHPRANVVTRALGIAEHVDIATVTIDLERGDRLLLCSDGLSRSLETDAMRQRVDLDRLVGLLMADALRRDGSDNISLVCVAID</sequence>
<dbReference type="SUPFAM" id="SSF81606">
    <property type="entry name" value="PP2C-like"/>
    <property type="match status" value="1"/>
</dbReference>
<dbReference type="InterPro" id="IPR015655">
    <property type="entry name" value="PP2C"/>
</dbReference>
<dbReference type="EMBL" id="JBHRXP010000004">
    <property type="protein sequence ID" value="MFC3580394.1"/>
    <property type="molecule type" value="Genomic_DNA"/>
</dbReference>
<organism evidence="2 3">
    <name type="scientific">Sphingomonas hylomeconis</name>
    <dbReference type="NCBI Taxonomy" id="1395958"/>
    <lineage>
        <taxon>Bacteria</taxon>
        <taxon>Pseudomonadati</taxon>
        <taxon>Pseudomonadota</taxon>
        <taxon>Alphaproteobacteria</taxon>
        <taxon>Sphingomonadales</taxon>
        <taxon>Sphingomonadaceae</taxon>
        <taxon>Sphingomonas</taxon>
    </lineage>
</organism>
<dbReference type="SMART" id="SM00331">
    <property type="entry name" value="PP2C_SIG"/>
    <property type="match status" value="1"/>
</dbReference>
<evidence type="ECO:0000313" key="3">
    <source>
        <dbReference type="Proteomes" id="UP001595713"/>
    </source>
</evidence>
<dbReference type="InterPro" id="IPR001932">
    <property type="entry name" value="PPM-type_phosphatase-like_dom"/>
</dbReference>
<evidence type="ECO:0000313" key="2">
    <source>
        <dbReference type="EMBL" id="MFC3580394.1"/>
    </source>
</evidence>
<dbReference type="SMART" id="SM00332">
    <property type="entry name" value="PP2Cc"/>
    <property type="match status" value="1"/>
</dbReference>
<feature type="domain" description="PPM-type phosphatase" evidence="1">
    <location>
        <begin position="8"/>
        <end position="236"/>
    </location>
</feature>
<keyword evidence="2" id="KW-0378">Hydrolase</keyword>
<dbReference type="Proteomes" id="UP001595713">
    <property type="component" value="Unassembled WGS sequence"/>
</dbReference>
<dbReference type="InterPro" id="IPR036457">
    <property type="entry name" value="PPM-type-like_dom_sf"/>
</dbReference>
<accession>A0ABV7STS0</accession>
<dbReference type="Pfam" id="PF13672">
    <property type="entry name" value="PP2C_2"/>
    <property type="match status" value="1"/>
</dbReference>
<dbReference type="Gene3D" id="3.60.40.10">
    <property type="entry name" value="PPM-type phosphatase domain"/>
    <property type="match status" value="1"/>
</dbReference>
<dbReference type="PANTHER" id="PTHR13832:SF827">
    <property type="entry name" value="PROTEIN PHOSPHATASE 1L"/>
    <property type="match status" value="1"/>
</dbReference>
<dbReference type="CDD" id="cd00143">
    <property type="entry name" value="PP2Cc"/>
    <property type="match status" value="1"/>
</dbReference>
<dbReference type="EC" id="3.1.3.16" evidence="2"/>